<evidence type="ECO:0000313" key="3">
    <source>
        <dbReference type="Proteomes" id="UP000267081"/>
    </source>
</evidence>
<dbReference type="AlphaFoldDB" id="A0A3R9KJZ1"/>
<name>A0A3R9KJZ1_9PSEU</name>
<gene>
    <name evidence="2" type="ORF">EIY87_22000</name>
</gene>
<comment type="caution">
    <text evidence="2">The sequence shown here is derived from an EMBL/GenBank/DDBJ whole genome shotgun (WGS) entry which is preliminary data.</text>
</comment>
<dbReference type="InterPro" id="IPR050471">
    <property type="entry name" value="AB_hydrolase"/>
</dbReference>
<dbReference type="PANTHER" id="PTHR43433:SF5">
    <property type="entry name" value="AB HYDROLASE-1 DOMAIN-CONTAINING PROTEIN"/>
    <property type="match status" value="1"/>
</dbReference>
<dbReference type="PANTHER" id="PTHR43433">
    <property type="entry name" value="HYDROLASE, ALPHA/BETA FOLD FAMILY PROTEIN"/>
    <property type="match status" value="1"/>
</dbReference>
<reference evidence="2 3" key="1">
    <citation type="submission" date="2018-12" db="EMBL/GenBank/DDBJ databases">
        <title>Amycolatopsis eburnea sp. nov. actinomycete associate with arbuscular mycorrhiza fungal spore.</title>
        <authorList>
            <person name="Lumyong S."/>
            <person name="Chaiya L."/>
        </authorList>
    </citation>
    <scope>NUCLEOTIDE SEQUENCE [LARGE SCALE GENOMIC DNA]</scope>
    <source>
        <strain evidence="2 3">GLM-1</strain>
    </source>
</reference>
<dbReference type="OrthoDB" id="3210164at2"/>
<dbReference type="GO" id="GO:0004806">
    <property type="term" value="F:triacylglycerol lipase activity"/>
    <property type="evidence" value="ECO:0007669"/>
    <property type="project" value="TreeGrafter"/>
</dbReference>
<dbReference type="InterPro" id="IPR000073">
    <property type="entry name" value="AB_hydrolase_1"/>
</dbReference>
<dbReference type="GO" id="GO:0046503">
    <property type="term" value="P:glycerolipid catabolic process"/>
    <property type="evidence" value="ECO:0007669"/>
    <property type="project" value="TreeGrafter"/>
</dbReference>
<dbReference type="Pfam" id="PF00561">
    <property type="entry name" value="Abhydrolase_1"/>
    <property type="match status" value="1"/>
</dbReference>
<evidence type="ECO:0000313" key="2">
    <source>
        <dbReference type="EMBL" id="RSD16330.1"/>
    </source>
</evidence>
<dbReference type="SUPFAM" id="SSF53474">
    <property type="entry name" value="alpha/beta-Hydrolases"/>
    <property type="match status" value="1"/>
</dbReference>
<proteinExistence type="predicted"/>
<dbReference type="Gene3D" id="3.40.50.1820">
    <property type="entry name" value="alpha/beta hydrolase"/>
    <property type="match status" value="1"/>
</dbReference>
<keyword evidence="2" id="KW-0378">Hydrolase</keyword>
<accession>A0A3R9KJZ1</accession>
<protein>
    <submittedName>
        <fullName evidence="2">Alpha/beta fold hydrolase</fullName>
    </submittedName>
</protein>
<sequence>MQVEQLEVECDGALLYVESRGQGTPVLLIQGGIGEAGATEQLAAALADRFCVVSYDRRGLSRSTTSDPGPVTMRRHAADAGAVLAASTSEPAHVVGASIGALIGLHLVASEPHRVATLVAHEPPMSAVVLDPARETALDQVAATAQEDVRAAIRQMGSLTGARESMEDGARPAPPAGDVMANLQRFFGHDFPAVRSSSLVADDLADSAKSTNIVLTGGDLSRGQWEYRCAEQLAGELGVPFAELPGGHNGLVSHPKATAAAITRILDRVALAS</sequence>
<evidence type="ECO:0000259" key="1">
    <source>
        <dbReference type="Pfam" id="PF00561"/>
    </source>
</evidence>
<dbReference type="RefSeq" id="WP_125311192.1">
    <property type="nucleotide sequence ID" value="NZ_RSEC01000048.1"/>
</dbReference>
<keyword evidence="3" id="KW-1185">Reference proteome</keyword>
<organism evidence="2 3">
    <name type="scientific">Amycolatopsis eburnea</name>
    <dbReference type="NCBI Taxonomy" id="2267691"/>
    <lineage>
        <taxon>Bacteria</taxon>
        <taxon>Bacillati</taxon>
        <taxon>Actinomycetota</taxon>
        <taxon>Actinomycetes</taxon>
        <taxon>Pseudonocardiales</taxon>
        <taxon>Pseudonocardiaceae</taxon>
        <taxon>Amycolatopsis</taxon>
    </lineage>
</organism>
<dbReference type="InterPro" id="IPR029058">
    <property type="entry name" value="AB_hydrolase_fold"/>
</dbReference>
<dbReference type="Proteomes" id="UP000267081">
    <property type="component" value="Unassembled WGS sequence"/>
</dbReference>
<feature type="domain" description="AB hydrolase-1" evidence="1">
    <location>
        <begin position="25"/>
        <end position="171"/>
    </location>
</feature>
<dbReference type="EMBL" id="RSEC01000048">
    <property type="protein sequence ID" value="RSD16330.1"/>
    <property type="molecule type" value="Genomic_DNA"/>
</dbReference>